<dbReference type="GeneID" id="62497020"/>
<proteinExistence type="predicted"/>
<sequence>MSAEFPPELQTFLTGRKLLQNEIPFPQKLITLHEKNGYISSTPGITTQKCERCGNTATHLFAKFPCAKCQKECTYCRNCIMMGRVSTCTPLYQWTGPAPTIKIEESPLQWDGTLSPGQRTASEKVQSAIQTKSELLVWAVCGAGKTEILFEGVNEALKQNMRVCIATPRTDVVLELAPRLQKVFPTIQVAALYGGSEDRHLFSPLTIATTHQLFRFYEAFDVIIVDEVDAFPYTYDHTLQWAVKKSAKSSAAKIYLTATPNEKWQLECKTGKRPFITIPARFHRYSLPVPTFTWCGNWKKSFEKGIIPAPIEKWTKERIQRGKQALIFLPNIKLMEKTAPYFRKLHPNIESVHAEDPNRKAKVERMRKKETQILLTTTILERGVTFPNIDVAVVGAEDGIFTEAALVQISGRVGRSSQHPTGNITFFHHGRTRAMNKAYNHIIQMNKEAKERGLIDV</sequence>
<dbReference type="PANTHER" id="PTHR30580:SF1">
    <property type="entry name" value="COMF OPERON PROTEIN 1"/>
    <property type="match status" value="1"/>
</dbReference>
<protein>
    <submittedName>
        <fullName evidence="4">Uncharacterized protein</fullName>
    </submittedName>
</protein>
<evidence type="ECO:0000256" key="1">
    <source>
        <dbReference type="ARBA" id="ARBA00022741"/>
    </source>
</evidence>
<evidence type="ECO:0000313" key="4">
    <source>
        <dbReference type="EMBL" id="KYD09161.1"/>
    </source>
</evidence>
<dbReference type="SUPFAM" id="SSF52540">
    <property type="entry name" value="P-loop containing nucleoside triphosphate hydrolases"/>
    <property type="match status" value="1"/>
</dbReference>
<evidence type="ECO:0000256" key="3">
    <source>
        <dbReference type="ARBA" id="ARBA00023125"/>
    </source>
</evidence>
<organism evidence="4 5">
    <name type="scientific">Heyndrickxia sporothermodurans</name>
    <dbReference type="NCBI Taxonomy" id="46224"/>
    <lineage>
        <taxon>Bacteria</taxon>
        <taxon>Bacillati</taxon>
        <taxon>Bacillota</taxon>
        <taxon>Bacilli</taxon>
        <taxon>Bacillales</taxon>
        <taxon>Bacillaceae</taxon>
        <taxon>Heyndrickxia</taxon>
    </lineage>
</organism>
<evidence type="ECO:0000313" key="5">
    <source>
        <dbReference type="Proteomes" id="UP000075666"/>
    </source>
</evidence>
<dbReference type="Pfam" id="PF00271">
    <property type="entry name" value="Helicase_C"/>
    <property type="match status" value="1"/>
</dbReference>
<keyword evidence="5" id="KW-1185">Reference proteome</keyword>
<dbReference type="OrthoDB" id="2077914at2"/>
<reference evidence="4 5" key="1">
    <citation type="submission" date="2016-01" db="EMBL/GenBank/DDBJ databases">
        <title>Genome Sequences of Twelve Sporeforming Bacillus Species Isolated from Foods.</title>
        <authorList>
            <person name="Berendsen E.M."/>
            <person name="Wells-Bennik M.H."/>
            <person name="Krawcyk A.O."/>
            <person name="De Jong A."/>
            <person name="Holsappel S."/>
            <person name="Eijlander R.T."/>
            <person name="Kuipers O.P."/>
        </authorList>
    </citation>
    <scope>NUCLEOTIDE SEQUENCE [LARGE SCALE GENOMIC DNA]</scope>
    <source>
        <strain evidence="4 5">B4102</strain>
    </source>
</reference>
<dbReference type="Gene3D" id="3.40.50.300">
    <property type="entry name" value="P-loop containing nucleotide triphosphate hydrolases"/>
    <property type="match status" value="2"/>
</dbReference>
<dbReference type="GO" id="GO:0006302">
    <property type="term" value="P:double-strand break repair"/>
    <property type="evidence" value="ECO:0007669"/>
    <property type="project" value="TreeGrafter"/>
</dbReference>
<dbReference type="EMBL" id="LQYN01000026">
    <property type="protein sequence ID" value="KYD09161.1"/>
    <property type="molecule type" value="Genomic_DNA"/>
</dbReference>
<dbReference type="Pfam" id="PF04851">
    <property type="entry name" value="ResIII"/>
    <property type="match status" value="1"/>
</dbReference>
<evidence type="ECO:0000256" key="2">
    <source>
        <dbReference type="ARBA" id="ARBA00022840"/>
    </source>
</evidence>
<dbReference type="PANTHER" id="PTHR30580">
    <property type="entry name" value="PRIMOSOMAL PROTEIN N"/>
    <property type="match status" value="1"/>
</dbReference>
<dbReference type="InterPro" id="IPR006935">
    <property type="entry name" value="Helicase/UvrB_N"/>
</dbReference>
<dbReference type="GO" id="GO:0043138">
    <property type="term" value="F:3'-5' DNA helicase activity"/>
    <property type="evidence" value="ECO:0007669"/>
    <property type="project" value="TreeGrafter"/>
</dbReference>
<dbReference type="PATRIC" id="fig|46224.3.peg.1890"/>
<dbReference type="SMART" id="SM00487">
    <property type="entry name" value="DEXDc"/>
    <property type="match status" value="1"/>
</dbReference>
<accession>A0A150LA00</accession>
<dbReference type="Proteomes" id="UP000075666">
    <property type="component" value="Unassembled WGS sequence"/>
</dbReference>
<name>A0A150LA00_9BACI</name>
<dbReference type="GO" id="GO:0016787">
    <property type="term" value="F:hydrolase activity"/>
    <property type="evidence" value="ECO:0007669"/>
    <property type="project" value="InterPro"/>
</dbReference>
<comment type="caution">
    <text evidence="4">The sequence shown here is derived from an EMBL/GenBank/DDBJ whole genome shotgun (WGS) entry which is preliminary data.</text>
</comment>
<dbReference type="AlphaFoldDB" id="A0A150LA00"/>
<keyword evidence="2" id="KW-0067">ATP-binding</keyword>
<dbReference type="FunFam" id="3.40.50.300:FF:001736">
    <property type="entry name" value="COMF operon protein 1"/>
    <property type="match status" value="1"/>
</dbReference>
<dbReference type="GO" id="GO:0003677">
    <property type="term" value="F:DNA binding"/>
    <property type="evidence" value="ECO:0007669"/>
    <property type="project" value="UniProtKB-KW"/>
</dbReference>
<dbReference type="InterPro" id="IPR027417">
    <property type="entry name" value="P-loop_NTPase"/>
</dbReference>
<dbReference type="PROSITE" id="PS51192">
    <property type="entry name" value="HELICASE_ATP_BIND_1"/>
    <property type="match status" value="1"/>
</dbReference>
<dbReference type="InterPro" id="IPR001650">
    <property type="entry name" value="Helicase_C-like"/>
</dbReference>
<keyword evidence="1" id="KW-0547">Nucleotide-binding</keyword>
<dbReference type="GO" id="GO:0005524">
    <property type="term" value="F:ATP binding"/>
    <property type="evidence" value="ECO:0007669"/>
    <property type="project" value="UniProtKB-KW"/>
</dbReference>
<dbReference type="PROSITE" id="PS51194">
    <property type="entry name" value="HELICASE_CTER"/>
    <property type="match status" value="1"/>
</dbReference>
<dbReference type="GO" id="GO:0006310">
    <property type="term" value="P:DNA recombination"/>
    <property type="evidence" value="ECO:0007669"/>
    <property type="project" value="TreeGrafter"/>
</dbReference>
<dbReference type="STRING" id="46224.B4102_2688"/>
<keyword evidence="3" id="KW-0238">DNA-binding</keyword>
<dbReference type="InterPro" id="IPR014001">
    <property type="entry name" value="Helicase_ATP-bd"/>
</dbReference>
<dbReference type="RefSeq" id="WP_066229080.1">
    <property type="nucleotide sequence ID" value="NZ_LQYN01000026.1"/>
</dbReference>
<dbReference type="SMART" id="SM00490">
    <property type="entry name" value="HELICc"/>
    <property type="match status" value="1"/>
</dbReference>
<dbReference type="GO" id="GO:0006270">
    <property type="term" value="P:DNA replication initiation"/>
    <property type="evidence" value="ECO:0007669"/>
    <property type="project" value="TreeGrafter"/>
</dbReference>
<gene>
    <name evidence="4" type="ORF">B4102_2688</name>
</gene>